<sequence>MSFFSSKLSAFSEIAALLCVAVMPMTACSQSMNTQTKPEYRENPNPEQAYRLTMRIDGGPGTFDWIRGFAQYDVENRECLPPPKENPGGYQSPVPTRSIPFDLERLPDDEYAGTVFVDGMIDEDYHGRGICRWALKNVQVQLKATGVKNETLFMADLYGGELLAGHAKKIHYSKRSYPRHPDSTLDEPLSSGQTNRSRMASYLTDDDLFTITLSAQEAAP</sequence>
<evidence type="ECO:0000313" key="4">
    <source>
        <dbReference type="Proteomes" id="UP000319980"/>
    </source>
</evidence>
<evidence type="ECO:0000256" key="1">
    <source>
        <dbReference type="SAM" id="MobiDB-lite"/>
    </source>
</evidence>
<proteinExistence type="predicted"/>
<reference evidence="3 4" key="1">
    <citation type="journal article" date="2008" name="Int. J. Syst. Evol. Microbiol.">
        <title>Luteimonas marina sp. nov., isolated from seawater.</title>
        <authorList>
            <person name="Baik K.S."/>
            <person name="Park S.C."/>
            <person name="Kim M.S."/>
            <person name="Kim E.M."/>
            <person name="Park C."/>
            <person name="Chun J."/>
            <person name="Seong C.N."/>
        </authorList>
    </citation>
    <scope>NUCLEOTIDE SEQUENCE [LARGE SCALE GENOMIC DNA]</scope>
    <source>
        <strain evidence="3 4">FR1330</strain>
    </source>
</reference>
<feature type="signal peptide" evidence="2">
    <location>
        <begin position="1"/>
        <end position="27"/>
    </location>
</feature>
<comment type="caution">
    <text evidence="3">The sequence shown here is derived from an EMBL/GenBank/DDBJ whole genome shotgun (WGS) entry which is preliminary data.</text>
</comment>
<dbReference type="RefSeq" id="WP_146389430.1">
    <property type="nucleotide sequence ID" value="NZ_VOHK01000011.1"/>
</dbReference>
<protein>
    <recommendedName>
        <fullName evidence="5">N-acetyltransferase</fullName>
    </recommendedName>
</protein>
<keyword evidence="4" id="KW-1185">Reference proteome</keyword>
<dbReference type="AlphaFoldDB" id="A0A5C5TSS8"/>
<organism evidence="3 4">
    <name type="scientific">Luteimonas marina</name>
    <dbReference type="NCBI Taxonomy" id="488485"/>
    <lineage>
        <taxon>Bacteria</taxon>
        <taxon>Pseudomonadati</taxon>
        <taxon>Pseudomonadota</taxon>
        <taxon>Gammaproteobacteria</taxon>
        <taxon>Lysobacterales</taxon>
        <taxon>Lysobacteraceae</taxon>
        <taxon>Luteimonas</taxon>
    </lineage>
</organism>
<evidence type="ECO:0008006" key="5">
    <source>
        <dbReference type="Google" id="ProtNLM"/>
    </source>
</evidence>
<keyword evidence="2" id="KW-0732">Signal</keyword>
<accession>A0A5C5TSS8</accession>
<evidence type="ECO:0000256" key="2">
    <source>
        <dbReference type="SAM" id="SignalP"/>
    </source>
</evidence>
<evidence type="ECO:0000313" key="3">
    <source>
        <dbReference type="EMBL" id="TWT17293.1"/>
    </source>
</evidence>
<feature type="region of interest" description="Disordered" evidence="1">
    <location>
        <begin position="175"/>
        <end position="196"/>
    </location>
</feature>
<gene>
    <name evidence="3" type="ORF">FQY83_17245</name>
</gene>
<dbReference type="EMBL" id="VOHK01000011">
    <property type="protein sequence ID" value="TWT17293.1"/>
    <property type="molecule type" value="Genomic_DNA"/>
</dbReference>
<dbReference type="OrthoDB" id="6853546at2"/>
<name>A0A5C5TSS8_9GAMM</name>
<feature type="chain" id="PRO_5022986874" description="N-acetyltransferase" evidence="2">
    <location>
        <begin position="28"/>
        <end position="220"/>
    </location>
</feature>
<dbReference type="Proteomes" id="UP000319980">
    <property type="component" value="Unassembled WGS sequence"/>
</dbReference>